<dbReference type="SMART" id="SM00368">
    <property type="entry name" value="LRR_RI"/>
    <property type="match status" value="5"/>
</dbReference>
<evidence type="ECO:0000313" key="3">
    <source>
        <dbReference type="EMBL" id="CAF1283338.1"/>
    </source>
</evidence>
<organism evidence="3 6">
    <name type="scientific">Didymodactylos carnosus</name>
    <dbReference type="NCBI Taxonomy" id="1234261"/>
    <lineage>
        <taxon>Eukaryota</taxon>
        <taxon>Metazoa</taxon>
        <taxon>Spiralia</taxon>
        <taxon>Gnathifera</taxon>
        <taxon>Rotifera</taxon>
        <taxon>Eurotatoria</taxon>
        <taxon>Bdelloidea</taxon>
        <taxon>Philodinida</taxon>
        <taxon>Philodinidae</taxon>
        <taxon>Didymodactylos</taxon>
    </lineage>
</organism>
<dbReference type="EMBL" id="CAJOBA010034937">
    <property type="protein sequence ID" value="CAF3995074.1"/>
    <property type="molecule type" value="Genomic_DNA"/>
</dbReference>
<dbReference type="InterPro" id="IPR001611">
    <property type="entry name" value="Leu-rich_rpt"/>
</dbReference>
<evidence type="ECO:0000313" key="6">
    <source>
        <dbReference type="Proteomes" id="UP000663829"/>
    </source>
</evidence>
<gene>
    <name evidence="3" type="ORF">GPM918_LOCUS27665</name>
    <name evidence="2" type="ORF">OVA965_LOCUS23200</name>
    <name evidence="5" type="ORF">SRO942_LOCUS28024</name>
    <name evidence="4" type="ORF">TMI583_LOCUS23916</name>
</gene>
<keyword evidence="1" id="KW-0812">Transmembrane</keyword>
<dbReference type="PANTHER" id="PTHR24114:SF2">
    <property type="entry name" value="F-BOX DOMAIN-CONTAINING PROTEIN-RELATED"/>
    <property type="match status" value="1"/>
</dbReference>
<keyword evidence="1" id="KW-0472">Membrane</keyword>
<keyword evidence="6" id="KW-1185">Reference proteome</keyword>
<dbReference type="InterPro" id="IPR032675">
    <property type="entry name" value="LRR_dom_sf"/>
</dbReference>
<dbReference type="EMBL" id="CAJNOQ010011710">
    <property type="protein sequence ID" value="CAF1283338.1"/>
    <property type="molecule type" value="Genomic_DNA"/>
</dbReference>
<sequence>MTYQQVQYKDRIKNVPITVIDNQEFVLLKDVQDEKLVSNKISAKNANNSLLLNDNNPIKYEMDEKGNQILPLRIKASSNDILTGDSPDDSDTKANDQRIVTTVLGGMIARPMDTLKGLLKYFVMAIAMVIYALRSTFFPSTLVVPITKEPGLLDDINELKKVNVEYREREKCLDVERALSAPEMKLFCNVVEKGYEDVRAITFQNSMGENRETIKIFSETLKASAGIFTLTFKSQLRDDEIESIVVILKENEILEGVIMYGGISDETAELMANALINKKTVKLILDAGQVSFMDDKATTKNKLSLIQNKISDRGAKALAGFLQGNEKLDTFSLALNEISSDGTKYIAQALSLNQHLLFLSLSDNKISDAGAIAIAEALKINKKLTSLDVRGNQIGDSGAKALFDMLSQSTTVQVLYLERNKITDASAKHIENVLCENKTLVIFSISDNEISESVYNEMHKKVSKVNKHLSW</sequence>
<evidence type="ECO:0000313" key="4">
    <source>
        <dbReference type="EMBL" id="CAF3995074.1"/>
    </source>
</evidence>
<dbReference type="AlphaFoldDB" id="A0A815C7F8"/>
<dbReference type="OrthoDB" id="272549at2759"/>
<name>A0A815C7F8_9BILA</name>
<evidence type="ECO:0000256" key="1">
    <source>
        <dbReference type="SAM" id="Phobius"/>
    </source>
</evidence>
<dbReference type="Proteomes" id="UP000682733">
    <property type="component" value="Unassembled WGS sequence"/>
</dbReference>
<evidence type="ECO:0000313" key="2">
    <source>
        <dbReference type="EMBL" id="CAF1183905.1"/>
    </source>
</evidence>
<keyword evidence="1" id="KW-1133">Transmembrane helix</keyword>
<evidence type="ECO:0000313" key="5">
    <source>
        <dbReference type="EMBL" id="CAF4080667.1"/>
    </source>
</evidence>
<comment type="caution">
    <text evidence="3">The sequence shown here is derived from an EMBL/GenBank/DDBJ whole genome shotgun (WGS) entry which is preliminary data.</text>
</comment>
<feature type="transmembrane region" description="Helical" evidence="1">
    <location>
        <begin position="118"/>
        <end position="138"/>
    </location>
</feature>
<dbReference type="SUPFAM" id="SSF52047">
    <property type="entry name" value="RNI-like"/>
    <property type="match status" value="1"/>
</dbReference>
<dbReference type="Gene3D" id="3.80.10.10">
    <property type="entry name" value="Ribonuclease Inhibitor"/>
    <property type="match status" value="2"/>
</dbReference>
<dbReference type="PANTHER" id="PTHR24114">
    <property type="entry name" value="LEUCINE RICH REPEAT FAMILY PROTEIN"/>
    <property type="match status" value="1"/>
</dbReference>
<dbReference type="Proteomes" id="UP000677228">
    <property type="component" value="Unassembled WGS sequence"/>
</dbReference>
<dbReference type="InterPro" id="IPR052394">
    <property type="entry name" value="LRR-containing"/>
</dbReference>
<dbReference type="Proteomes" id="UP000663829">
    <property type="component" value="Unassembled WGS sequence"/>
</dbReference>
<dbReference type="EMBL" id="CAJOBC010028920">
    <property type="protein sequence ID" value="CAF4080667.1"/>
    <property type="molecule type" value="Genomic_DNA"/>
</dbReference>
<reference evidence="3" key="1">
    <citation type="submission" date="2021-02" db="EMBL/GenBank/DDBJ databases">
        <authorList>
            <person name="Nowell W R."/>
        </authorList>
    </citation>
    <scope>NUCLEOTIDE SEQUENCE</scope>
</reference>
<dbReference type="Pfam" id="PF13516">
    <property type="entry name" value="LRR_6"/>
    <property type="match status" value="4"/>
</dbReference>
<protein>
    <submittedName>
        <fullName evidence="3">Uncharacterized protein</fullName>
    </submittedName>
</protein>
<proteinExistence type="predicted"/>
<dbReference type="Proteomes" id="UP000681722">
    <property type="component" value="Unassembled WGS sequence"/>
</dbReference>
<accession>A0A815C7F8</accession>
<dbReference type="EMBL" id="CAJNOK010013410">
    <property type="protein sequence ID" value="CAF1183905.1"/>
    <property type="molecule type" value="Genomic_DNA"/>
</dbReference>